<comment type="similarity">
    <text evidence="2">Belongs to the bacterial solute-binding protein 2 family.</text>
</comment>
<evidence type="ECO:0000313" key="4">
    <source>
        <dbReference type="EMBL" id="OQA57907.1"/>
    </source>
</evidence>
<dbReference type="InterPro" id="IPR050555">
    <property type="entry name" value="Bact_Solute-Bind_Prot2"/>
</dbReference>
<comment type="caution">
    <text evidence="4">The sequence shown here is derived from an EMBL/GenBank/DDBJ whole genome shotgun (WGS) entry which is preliminary data.</text>
</comment>
<reference evidence="4" key="1">
    <citation type="submission" date="2017-02" db="EMBL/GenBank/DDBJ databases">
        <title>Delving into the versatile metabolic prowess of the omnipresent phylum Bacteroidetes.</title>
        <authorList>
            <person name="Nobu M.K."/>
            <person name="Mei R."/>
            <person name="Narihiro T."/>
            <person name="Kuroda K."/>
            <person name="Liu W.-T."/>
        </authorList>
    </citation>
    <scope>NUCLEOTIDE SEQUENCE</scope>
    <source>
        <strain evidence="4">ADurb.Bin276</strain>
    </source>
</reference>
<dbReference type="Gene3D" id="3.40.50.2300">
    <property type="match status" value="2"/>
</dbReference>
<dbReference type="InterPro" id="IPR025997">
    <property type="entry name" value="SBP_2_dom"/>
</dbReference>
<evidence type="ECO:0000256" key="2">
    <source>
        <dbReference type="ARBA" id="ARBA00007639"/>
    </source>
</evidence>
<gene>
    <name evidence="4" type="ORF">BWY41_01232</name>
</gene>
<organism evidence="4">
    <name type="scientific">Candidatus Atribacter allofermentans</name>
    <dbReference type="NCBI Taxonomy" id="1852833"/>
    <lineage>
        <taxon>Bacteria</taxon>
        <taxon>Pseudomonadati</taxon>
        <taxon>Atribacterota</taxon>
        <taxon>Atribacteria</taxon>
        <taxon>Atribacterales</taxon>
        <taxon>Atribacteraceae</taxon>
        <taxon>Atribacter</taxon>
    </lineage>
</organism>
<evidence type="ECO:0000256" key="1">
    <source>
        <dbReference type="ARBA" id="ARBA00004196"/>
    </source>
</evidence>
<accession>A0A1V5STR2</accession>
<feature type="domain" description="Periplasmic binding protein" evidence="3">
    <location>
        <begin position="46"/>
        <end position="293"/>
    </location>
</feature>
<sequence>MKRNRSRLVLYISIVTILVLSLFLSTGISNAQDKKLTFYYVDHGTPGNPFWAVYYKGIEDATQWLAQFGVEVKHLSAEADVKKQIDMLKMAVAAKPDGLVTSIIDPKTFDPILRPAVEAGMALMAANVEDPRPPEERIPYLAYYGEDTWKSGVELGAALIKFIKETNGFQPKHILLCNPMAGHYVWEARLQMLGETLEKEYGTKQDKVVVGEDPTKAMEIIRAFLVKNPEVDVICAPTHFTHANVSLVKELGREAGKDIYLCCFDMMPETLQDIKDGKVVCTHDQQQYLQGFLPLIDLYLYKAKYNVHPYGIVSTGPIIIDRYNVDTVIEGAKAGYR</sequence>
<proteinExistence type="inferred from homology"/>
<dbReference type="InterPro" id="IPR028082">
    <property type="entry name" value="Peripla_BP_I"/>
</dbReference>
<name>A0A1V5STR2_9BACT</name>
<dbReference type="SUPFAM" id="SSF53822">
    <property type="entry name" value="Periplasmic binding protein-like I"/>
    <property type="match status" value="1"/>
</dbReference>
<dbReference type="PANTHER" id="PTHR30036">
    <property type="entry name" value="D-XYLOSE-BINDING PERIPLASMIC PROTEIN"/>
    <property type="match status" value="1"/>
</dbReference>
<dbReference type="EMBL" id="MWBQ01000085">
    <property type="protein sequence ID" value="OQA57907.1"/>
    <property type="molecule type" value="Genomic_DNA"/>
</dbReference>
<comment type="subcellular location">
    <subcellularLocation>
        <location evidence="1">Cell envelope</location>
    </subcellularLocation>
</comment>
<protein>
    <submittedName>
        <fullName evidence="4">D-allose transporter subunit</fullName>
    </submittedName>
</protein>
<dbReference type="PANTHER" id="PTHR30036:SF7">
    <property type="entry name" value="ABC TRANSPORTER PERIPLASMIC-BINDING PROTEIN YPHF"/>
    <property type="match status" value="1"/>
</dbReference>
<dbReference type="Pfam" id="PF13407">
    <property type="entry name" value="Peripla_BP_4"/>
    <property type="match status" value="1"/>
</dbReference>
<evidence type="ECO:0000259" key="3">
    <source>
        <dbReference type="Pfam" id="PF13407"/>
    </source>
</evidence>
<dbReference type="Proteomes" id="UP000485569">
    <property type="component" value="Unassembled WGS sequence"/>
</dbReference>
<dbReference type="AlphaFoldDB" id="A0A1V5STR2"/>
<dbReference type="GO" id="GO:0030246">
    <property type="term" value="F:carbohydrate binding"/>
    <property type="evidence" value="ECO:0007669"/>
    <property type="project" value="TreeGrafter"/>
</dbReference>
<dbReference type="GO" id="GO:0030288">
    <property type="term" value="C:outer membrane-bounded periplasmic space"/>
    <property type="evidence" value="ECO:0007669"/>
    <property type="project" value="TreeGrafter"/>
</dbReference>